<evidence type="ECO:0000256" key="1">
    <source>
        <dbReference type="ARBA" id="ARBA00004141"/>
    </source>
</evidence>
<comment type="subcellular location">
    <subcellularLocation>
        <location evidence="1">Membrane</location>
        <topology evidence="1">Multi-pass membrane protein</topology>
    </subcellularLocation>
</comment>
<feature type="transmembrane region" description="Helical" evidence="5">
    <location>
        <begin position="304"/>
        <end position="330"/>
    </location>
</feature>
<dbReference type="Proteomes" id="UP000835052">
    <property type="component" value="Unassembled WGS sequence"/>
</dbReference>
<comment type="caution">
    <text evidence="6">The sequence shown here is derived from an EMBL/GenBank/DDBJ whole genome shotgun (WGS) entry which is preliminary data.</text>
</comment>
<keyword evidence="3 5" id="KW-1133">Transmembrane helix</keyword>
<protein>
    <recommendedName>
        <fullName evidence="8">Major facilitator superfamily (MFS) profile domain-containing protein</fullName>
    </recommendedName>
</protein>
<keyword evidence="2 5" id="KW-0812">Transmembrane</keyword>
<evidence type="ECO:0000313" key="7">
    <source>
        <dbReference type="Proteomes" id="UP000835052"/>
    </source>
</evidence>
<dbReference type="InterPro" id="IPR036259">
    <property type="entry name" value="MFS_trans_sf"/>
</dbReference>
<dbReference type="OrthoDB" id="5296287at2759"/>
<keyword evidence="7" id="KW-1185">Reference proteome</keyword>
<keyword evidence="4 5" id="KW-0472">Membrane</keyword>
<evidence type="ECO:0000256" key="2">
    <source>
        <dbReference type="ARBA" id="ARBA00022692"/>
    </source>
</evidence>
<gene>
    <name evidence="6" type="ORF">CAUJ_LOCUS13562</name>
</gene>
<dbReference type="PANTHER" id="PTHR24064">
    <property type="entry name" value="SOLUTE CARRIER FAMILY 22 MEMBER"/>
    <property type="match status" value="1"/>
</dbReference>
<sequence>MTSEDPEAAEESDRLCALPTPQEIQTPLKNMDDFIKLGWYCTLVLLAAEGMTLTSLSSMVYMVYAGATPTVVIGCGNYYFNKSESCEEIRLFQKTRQCRLIMDHQFVSVNVEFEMVCEESSVVKNSISYQMAGVLFGAAVAGHVSDSFGRRNTLLISLLGLAGFFLSRRHLLKISYRGLTAVQGVYLVENIPKKHRMWINTVITWSPNFIIFPPIVYLCWTWRNLSLFTGAASLISALLLCLVYESPRWMIQKGRIAEARETLEKIRKINRDTCSVEAGQIEAMLRHEQTIFDSRLRKQKKYTIFDIFCTWQYFTWTTTICFGIFVASLVNYGLLFNMEKLSGSLYWNNFFFGVIRWIVNIAVGAADYFFKWVGRKAINFFAMGYIIVSLSIICLLYVRDLQEEGAWLIRYSTIGVTAMTSQLYLAKFMITSELFPTAVRNLAVSTLSVSSRVGTIVAPQLFFFATWSPVLPFFVLLIFSTIDWVACQVLLPETKNKNLENNLPSKDKRIFYRKHSLTES</sequence>
<dbReference type="SUPFAM" id="SSF103473">
    <property type="entry name" value="MFS general substrate transporter"/>
    <property type="match status" value="1"/>
</dbReference>
<name>A0A8S1HM07_9PELO</name>
<dbReference type="InterPro" id="IPR005828">
    <property type="entry name" value="MFS_sugar_transport-like"/>
</dbReference>
<dbReference type="Gene3D" id="1.20.1250.20">
    <property type="entry name" value="MFS general substrate transporter like domains"/>
    <property type="match status" value="1"/>
</dbReference>
<dbReference type="EMBL" id="CAJGYM010000101">
    <property type="protein sequence ID" value="CAD6197653.1"/>
    <property type="molecule type" value="Genomic_DNA"/>
</dbReference>
<organism evidence="6 7">
    <name type="scientific">Caenorhabditis auriculariae</name>
    <dbReference type="NCBI Taxonomy" id="2777116"/>
    <lineage>
        <taxon>Eukaryota</taxon>
        <taxon>Metazoa</taxon>
        <taxon>Ecdysozoa</taxon>
        <taxon>Nematoda</taxon>
        <taxon>Chromadorea</taxon>
        <taxon>Rhabditida</taxon>
        <taxon>Rhabditina</taxon>
        <taxon>Rhabditomorpha</taxon>
        <taxon>Rhabditoidea</taxon>
        <taxon>Rhabditidae</taxon>
        <taxon>Peloderinae</taxon>
        <taxon>Caenorhabditis</taxon>
    </lineage>
</organism>
<feature type="transmembrane region" description="Helical" evidence="5">
    <location>
        <begin position="350"/>
        <end position="370"/>
    </location>
</feature>
<reference evidence="6" key="1">
    <citation type="submission" date="2020-10" db="EMBL/GenBank/DDBJ databases">
        <authorList>
            <person name="Kikuchi T."/>
        </authorList>
    </citation>
    <scope>NUCLEOTIDE SEQUENCE</scope>
    <source>
        <strain evidence="6">NKZ352</strain>
    </source>
</reference>
<dbReference type="AlphaFoldDB" id="A0A8S1HM07"/>
<accession>A0A8S1HM07</accession>
<feature type="transmembrane region" description="Helical" evidence="5">
    <location>
        <begin position="224"/>
        <end position="244"/>
    </location>
</feature>
<feature type="transmembrane region" description="Helical" evidence="5">
    <location>
        <begin position="377"/>
        <end position="398"/>
    </location>
</feature>
<evidence type="ECO:0000313" key="6">
    <source>
        <dbReference type="EMBL" id="CAD6197653.1"/>
    </source>
</evidence>
<evidence type="ECO:0000256" key="3">
    <source>
        <dbReference type="ARBA" id="ARBA00022989"/>
    </source>
</evidence>
<dbReference type="GO" id="GO:0022857">
    <property type="term" value="F:transmembrane transporter activity"/>
    <property type="evidence" value="ECO:0007669"/>
    <property type="project" value="InterPro"/>
</dbReference>
<evidence type="ECO:0000256" key="5">
    <source>
        <dbReference type="SAM" id="Phobius"/>
    </source>
</evidence>
<proteinExistence type="predicted"/>
<feature type="transmembrane region" description="Helical" evidence="5">
    <location>
        <begin position="197"/>
        <end position="218"/>
    </location>
</feature>
<evidence type="ECO:0000256" key="4">
    <source>
        <dbReference type="ARBA" id="ARBA00023136"/>
    </source>
</evidence>
<feature type="transmembrane region" description="Helical" evidence="5">
    <location>
        <begin position="61"/>
        <end position="80"/>
    </location>
</feature>
<dbReference type="GO" id="GO:0016020">
    <property type="term" value="C:membrane"/>
    <property type="evidence" value="ECO:0007669"/>
    <property type="project" value="UniProtKB-SubCell"/>
</dbReference>
<evidence type="ECO:0008006" key="8">
    <source>
        <dbReference type="Google" id="ProtNLM"/>
    </source>
</evidence>
<dbReference type="Pfam" id="PF00083">
    <property type="entry name" value="Sugar_tr"/>
    <property type="match status" value="1"/>
</dbReference>